<organism evidence="6 7">
    <name type="scientific">Candida parapsilosis</name>
    <name type="common">Yeast</name>
    <dbReference type="NCBI Taxonomy" id="5480"/>
    <lineage>
        <taxon>Eukaryota</taxon>
        <taxon>Fungi</taxon>
        <taxon>Dikarya</taxon>
        <taxon>Ascomycota</taxon>
        <taxon>Saccharomycotina</taxon>
        <taxon>Pichiomycetes</taxon>
        <taxon>Debaryomycetaceae</taxon>
        <taxon>Candida/Lodderomyces clade</taxon>
        <taxon>Candida</taxon>
    </lineage>
</organism>
<dbReference type="InterPro" id="IPR011989">
    <property type="entry name" value="ARM-like"/>
</dbReference>
<protein>
    <recommendedName>
        <fullName evidence="3">Hsp70 nucleotide exchange factor FES1</fullName>
    </recommendedName>
    <alternativeName>
        <fullName evidence="2">Hsp70 nucleotide exchange factor fes1</fullName>
    </alternativeName>
</protein>
<evidence type="ECO:0000256" key="3">
    <source>
        <dbReference type="ARBA" id="ARBA00020719"/>
    </source>
</evidence>
<proteinExistence type="inferred from homology"/>
<dbReference type="GO" id="GO:0000774">
    <property type="term" value="F:adenyl-nucleotide exchange factor activity"/>
    <property type="evidence" value="ECO:0007669"/>
    <property type="project" value="TreeGrafter"/>
</dbReference>
<dbReference type="SUPFAM" id="SSF48371">
    <property type="entry name" value="ARM repeat"/>
    <property type="match status" value="1"/>
</dbReference>
<dbReference type="InterPro" id="IPR013918">
    <property type="entry name" value="Nucleotide_exch_fac_Fes1"/>
</dbReference>
<evidence type="ECO:0000313" key="7">
    <source>
        <dbReference type="Proteomes" id="UP000590412"/>
    </source>
</evidence>
<dbReference type="Proteomes" id="UP000590412">
    <property type="component" value="Unassembled WGS sequence"/>
</dbReference>
<dbReference type="PANTHER" id="PTHR19316">
    <property type="entry name" value="PROTEIN FOLDING REGULATOR"/>
    <property type="match status" value="1"/>
</dbReference>
<evidence type="ECO:0000313" key="6">
    <source>
        <dbReference type="EMBL" id="KAF6045338.1"/>
    </source>
</evidence>
<comment type="caution">
    <text evidence="6">The sequence shown here is derived from an EMBL/GenBank/DDBJ whole genome shotgun (WGS) entry which is preliminary data.</text>
</comment>
<sequence>MEKLLHWSIAQQAGDKEALAKIGEPDPKLLNQLFGGPDEVALMKESIATAHNPKVEDKDKAIALENFEMLIENMDNANNIENLGLWHPIVDLLKNDVPDDLRVIVCGIIGTAVQNNPKSQEGFEKTNALQELVKIAKDGQQNKSLQNKALFAISSYIRNFKPGYKQFDESSGWDLIKFDSKDSKFDLRILSLVSSILSNGLDSDLENRFRSSKLVHYLASVLNLDSNTNLVDKSLNIISELHRLKYDFTDEETYEVDRGIQVVEGLSDKINIDDLTRAKQVTKK</sequence>
<evidence type="ECO:0000256" key="4">
    <source>
        <dbReference type="ARBA" id="ARBA00022737"/>
    </source>
</evidence>
<dbReference type="EMBL" id="JABWAB010000009">
    <property type="protein sequence ID" value="KAF6045338.1"/>
    <property type="molecule type" value="Genomic_DNA"/>
</dbReference>
<reference evidence="6" key="1">
    <citation type="submission" date="2020-03" db="EMBL/GenBank/DDBJ databases">
        <title>FDA dAtabase for Regulatory Grade micrObial Sequences (FDA-ARGOS): Supporting development and validation of Infectious Disease Dx tests.</title>
        <authorList>
            <person name="Campos J."/>
            <person name="Goldberg B."/>
            <person name="Tallon L."/>
            <person name="Sadzewicz L."/>
            <person name="Vavikolanu K."/>
            <person name="Mehta A."/>
            <person name="Aluvathingal J."/>
            <person name="Nadendla S."/>
            <person name="Nandy P."/>
            <person name="Geyer C."/>
            <person name="Yan Y."/>
            <person name="Sichtig H."/>
        </authorList>
    </citation>
    <scope>NUCLEOTIDE SEQUENCE [LARGE SCALE GENOMIC DNA]</scope>
    <source>
        <strain evidence="6">FDAARGOS_652</strain>
    </source>
</reference>
<keyword evidence="4" id="KW-0677">Repeat</keyword>
<evidence type="ECO:0000259" key="5">
    <source>
        <dbReference type="Pfam" id="PF08609"/>
    </source>
</evidence>
<dbReference type="InterPro" id="IPR050693">
    <property type="entry name" value="Hsp70_NEF-Inhibitors"/>
</dbReference>
<accession>A0A8X7NI61</accession>
<name>A0A8X7NI61_CANPA</name>
<dbReference type="GO" id="GO:0005783">
    <property type="term" value="C:endoplasmic reticulum"/>
    <property type="evidence" value="ECO:0007669"/>
    <property type="project" value="TreeGrafter"/>
</dbReference>
<dbReference type="AlphaFoldDB" id="A0A8X7NI61"/>
<evidence type="ECO:0000256" key="2">
    <source>
        <dbReference type="ARBA" id="ARBA00015214"/>
    </source>
</evidence>
<dbReference type="InterPro" id="IPR016024">
    <property type="entry name" value="ARM-type_fold"/>
</dbReference>
<comment type="similarity">
    <text evidence="1">Belongs to the FES1 family.</text>
</comment>
<dbReference type="Gene3D" id="1.25.10.10">
    <property type="entry name" value="Leucine-rich Repeat Variant"/>
    <property type="match status" value="1"/>
</dbReference>
<gene>
    <name evidence="6" type="ORF">FOB60_004910</name>
</gene>
<evidence type="ECO:0000256" key="1">
    <source>
        <dbReference type="ARBA" id="ARBA00011045"/>
    </source>
</evidence>
<dbReference type="PANTHER" id="PTHR19316:SF18">
    <property type="entry name" value="HSP70-BINDING PROTEIN 1"/>
    <property type="match status" value="1"/>
</dbReference>
<feature type="domain" description="Nucleotide exchange factor Fes1" evidence="5">
    <location>
        <begin position="1"/>
        <end position="80"/>
    </location>
</feature>
<dbReference type="Pfam" id="PF08609">
    <property type="entry name" value="Fes1"/>
    <property type="match status" value="1"/>
</dbReference>